<dbReference type="InterPro" id="IPR013538">
    <property type="entry name" value="ASHA1/2-like_C"/>
</dbReference>
<feature type="domain" description="Pyridoxamine 5'-phosphate oxidase N-terminal" evidence="2">
    <location>
        <begin position="202"/>
        <end position="296"/>
    </location>
</feature>
<evidence type="ECO:0000313" key="5">
    <source>
        <dbReference type="Proteomes" id="UP000198804"/>
    </source>
</evidence>
<dbReference type="PANTHER" id="PTHR42815">
    <property type="entry name" value="FAD-BINDING, PUTATIVE (AFU_ORTHOLOGUE AFUA_6G07600)-RELATED"/>
    <property type="match status" value="1"/>
</dbReference>
<dbReference type="CDD" id="cd07814">
    <property type="entry name" value="SRPBCC_CalC_Aha1-like"/>
    <property type="match status" value="1"/>
</dbReference>
<evidence type="ECO:0000259" key="2">
    <source>
        <dbReference type="Pfam" id="PF01243"/>
    </source>
</evidence>
<dbReference type="Gene3D" id="3.30.530.20">
    <property type="match status" value="1"/>
</dbReference>
<dbReference type="RefSeq" id="WP_091944492.1">
    <property type="nucleotide sequence ID" value="NZ_FOSV01000005.1"/>
</dbReference>
<evidence type="ECO:0000256" key="1">
    <source>
        <dbReference type="ARBA" id="ARBA00006817"/>
    </source>
</evidence>
<dbReference type="PANTHER" id="PTHR42815:SF2">
    <property type="entry name" value="FAD-BINDING, PUTATIVE (AFU_ORTHOLOGUE AFUA_6G07600)-RELATED"/>
    <property type="match status" value="1"/>
</dbReference>
<dbReference type="SUPFAM" id="SSF55961">
    <property type="entry name" value="Bet v1-like"/>
    <property type="match status" value="1"/>
</dbReference>
<dbReference type="OrthoDB" id="9790331at2"/>
<accession>A0A1I4D2Y7</accession>
<gene>
    <name evidence="4" type="ORF">SAMN04488125_105129</name>
</gene>
<evidence type="ECO:0000259" key="3">
    <source>
        <dbReference type="Pfam" id="PF08327"/>
    </source>
</evidence>
<dbReference type="InterPro" id="IPR023393">
    <property type="entry name" value="START-like_dom_sf"/>
</dbReference>
<dbReference type="SUPFAM" id="SSF50475">
    <property type="entry name" value="FMN-binding split barrel"/>
    <property type="match status" value="1"/>
</dbReference>
<dbReference type="STRING" id="414703.SAMN04488125_105129"/>
<dbReference type="AlphaFoldDB" id="A0A1I4D2Y7"/>
<evidence type="ECO:0000313" key="4">
    <source>
        <dbReference type="EMBL" id="SFK87333.1"/>
    </source>
</evidence>
<dbReference type="Pfam" id="PF08327">
    <property type="entry name" value="AHSA1"/>
    <property type="match status" value="1"/>
</dbReference>
<proteinExistence type="inferred from homology"/>
<dbReference type="Gene3D" id="2.30.110.10">
    <property type="entry name" value="Electron Transport, Fmn-binding Protein, Chain A"/>
    <property type="match status" value="1"/>
</dbReference>
<sequence>MTEPATAPPRIAVSLTRRLDAPPERVFEACTDPRRLVRWLTPGAGELHAAITDLRVGGCFSLEGCDPDGRTYAISGTYRDIVPDRRLVLTWHYEGEGPLRGPPSLVRIDLRPLGPDLTELTLSHTQIDTSESAARYRGAWAICLERLSWSMTPTAPGAVFRSPLGAISPLYGPRHRVFQEEFGTENLANRLRKLSVTSELSAAQKNFIAGRDMVFLTSIDHRGFPTCSYKGGAAGFVRVVDARTLEMPSYDGNGMYLSAGNLAANPKLGLLFVDFERPHRLRLHGTGQVLRDAAALGAHPGAEFVLRIAIAEVFVNCPRYVHRYRRVAPSGFVPGEPRAGEVPAWKRIDAFGDVLPPRDRAALDGSEDGSITLDAYRALLDSGET</sequence>
<comment type="similarity">
    <text evidence="1">Belongs to the AHA1 family.</text>
</comment>
<name>A0A1I4D2Y7_9HYPH</name>
<keyword evidence="5" id="KW-1185">Reference proteome</keyword>
<dbReference type="Proteomes" id="UP000198804">
    <property type="component" value="Unassembled WGS sequence"/>
</dbReference>
<protein>
    <submittedName>
        <fullName evidence="4">Uncharacterized protein</fullName>
    </submittedName>
</protein>
<dbReference type="EMBL" id="FOSV01000005">
    <property type="protein sequence ID" value="SFK87333.1"/>
    <property type="molecule type" value="Genomic_DNA"/>
</dbReference>
<dbReference type="InterPro" id="IPR011576">
    <property type="entry name" value="Pyridox_Oxase_N"/>
</dbReference>
<reference evidence="5" key="1">
    <citation type="submission" date="2016-10" db="EMBL/GenBank/DDBJ databases">
        <authorList>
            <person name="Varghese N."/>
            <person name="Submissions S."/>
        </authorList>
    </citation>
    <scope>NUCLEOTIDE SEQUENCE [LARGE SCALE GENOMIC DNA]</scope>
    <source>
        <strain evidence="5">CGMCC 1.6474</strain>
    </source>
</reference>
<dbReference type="Pfam" id="PF01243">
    <property type="entry name" value="PNPOx_N"/>
    <property type="match status" value="1"/>
</dbReference>
<dbReference type="InterPro" id="IPR012349">
    <property type="entry name" value="Split_barrel_FMN-bd"/>
</dbReference>
<feature type="domain" description="Activator of Hsp90 ATPase homologue 1/2-like C-terminal" evidence="3">
    <location>
        <begin position="20"/>
        <end position="147"/>
    </location>
</feature>
<organism evidence="4 5">
    <name type="scientific">Methylorubrum salsuginis</name>
    <dbReference type="NCBI Taxonomy" id="414703"/>
    <lineage>
        <taxon>Bacteria</taxon>
        <taxon>Pseudomonadati</taxon>
        <taxon>Pseudomonadota</taxon>
        <taxon>Alphaproteobacteria</taxon>
        <taxon>Hyphomicrobiales</taxon>
        <taxon>Methylobacteriaceae</taxon>
        <taxon>Methylorubrum</taxon>
    </lineage>
</organism>